<comment type="caution">
    <text evidence="1">The sequence shown here is derived from an EMBL/GenBank/DDBJ whole genome shotgun (WGS) entry which is preliminary data.</text>
</comment>
<keyword evidence="2" id="KW-1185">Reference proteome</keyword>
<sequence>MQHSSVHFHKLLFLRLNGEDARKHDKFGTIKRVKARPFNKKVRLNGEDARKHDKFGTIKRVKARPFNKKLRQRFFSGDGTSRGSSTGKVVEESFYKLLFLRLNGEDARKHDKFGTIKKVQARPFNKKVR</sequence>
<accession>A0ACC0PG51</accession>
<protein>
    <submittedName>
        <fullName evidence="1">Uncharacterized protein</fullName>
    </submittedName>
</protein>
<dbReference type="EMBL" id="CM046390">
    <property type="protein sequence ID" value="KAI8564678.1"/>
    <property type="molecule type" value="Genomic_DNA"/>
</dbReference>
<dbReference type="Proteomes" id="UP001062846">
    <property type="component" value="Chromosome 3"/>
</dbReference>
<reference evidence="1" key="1">
    <citation type="submission" date="2022-02" db="EMBL/GenBank/DDBJ databases">
        <title>Plant Genome Project.</title>
        <authorList>
            <person name="Zhang R.-G."/>
        </authorList>
    </citation>
    <scope>NUCLEOTIDE SEQUENCE</scope>
    <source>
        <strain evidence="1">AT1</strain>
    </source>
</reference>
<name>A0ACC0PG51_RHOML</name>
<evidence type="ECO:0000313" key="1">
    <source>
        <dbReference type="EMBL" id="KAI8564678.1"/>
    </source>
</evidence>
<gene>
    <name evidence="1" type="ORF">RHMOL_Rhmol03G0200000</name>
</gene>
<evidence type="ECO:0000313" key="2">
    <source>
        <dbReference type="Proteomes" id="UP001062846"/>
    </source>
</evidence>
<organism evidence="1 2">
    <name type="scientific">Rhododendron molle</name>
    <name type="common">Chinese azalea</name>
    <name type="synonym">Azalea mollis</name>
    <dbReference type="NCBI Taxonomy" id="49168"/>
    <lineage>
        <taxon>Eukaryota</taxon>
        <taxon>Viridiplantae</taxon>
        <taxon>Streptophyta</taxon>
        <taxon>Embryophyta</taxon>
        <taxon>Tracheophyta</taxon>
        <taxon>Spermatophyta</taxon>
        <taxon>Magnoliopsida</taxon>
        <taxon>eudicotyledons</taxon>
        <taxon>Gunneridae</taxon>
        <taxon>Pentapetalae</taxon>
        <taxon>asterids</taxon>
        <taxon>Ericales</taxon>
        <taxon>Ericaceae</taxon>
        <taxon>Ericoideae</taxon>
        <taxon>Rhodoreae</taxon>
        <taxon>Rhododendron</taxon>
    </lineage>
</organism>
<proteinExistence type="predicted"/>